<dbReference type="GO" id="GO:0007623">
    <property type="term" value="P:circadian rhythm"/>
    <property type="evidence" value="ECO:0007669"/>
    <property type="project" value="InterPro"/>
</dbReference>
<evidence type="ECO:0000256" key="2">
    <source>
        <dbReference type="SAM" id="MobiDB-lite"/>
    </source>
</evidence>
<dbReference type="GO" id="GO:0005634">
    <property type="term" value="C:nucleus"/>
    <property type="evidence" value="ECO:0007669"/>
    <property type="project" value="InterPro"/>
</dbReference>
<feature type="region of interest" description="Disordered" evidence="2">
    <location>
        <begin position="344"/>
        <end position="447"/>
    </location>
</feature>
<name>A0A1V8SLV7_9PEZI</name>
<organism evidence="3 4">
    <name type="scientific">Cryoendolithus antarcticus</name>
    <dbReference type="NCBI Taxonomy" id="1507870"/>
    <lineage>
        <taxon>Eukaryota</taxon>
        <taxon>Fungi</taxon>
        <taxon>Dikarya</taxon>
        <taxon>Ascomycota</taxon>
        <taxon>Pezizomycotina</taxon>
        <taxon>Dothideomycetes</taxon>
        <taxon>Dothideomycetidae</taxon>
        <taxon>Cladosporiales</taxon>
        <taxon>Cladosporiaceae</taxon>
        <taxon>Cryoendolithus</taxon>
    </lineage>
</organism>
<sequence length="964" mass="105009">MAAVNRQPAQSRNPVQRAMHPGPRPGNPRRQPSHLSVSLVHNSEDEQSRRSAKSSNTSNEDASLVSNKATLSDTPSRLAFLQGKTSSGESSNAEGWFDRSNNQVHQGAASSYADNDPPFFMRNSSSSRSPPDTEQQHHLAPLWQNNGNHMLPHRPGLMELGTDGNSNEEYRSVIDDLTVENQKLKRRLKKYEKLHDSHLKDEKLFEIRVHGLPVDKKRELEEMLRNFASNMHTPTSTGFPTNSYEGLVPALNTHKTTSSLTSQFPSDSAYASMSASGQGSLAPSASDSKHTRFAPTAKSRHQNIQSYLHRIPEGLMPQQNLTVMSEHTKQKVVVSRLEQIFAGKGAAAGPHHQALQQQDVSQSAAHADRSAMKEQGRAARNEGVREAPIMEKETEDPMDSTTNHPTKLEESVQAEQLRKEQISEQDFSSGSPDHSQRPTRPLDLDPDRAQVPAENLRYIRHLGFSPLDLDSSRSPQEGHGWIYLNVLVNMAQLHTLNVTADFVRKSLADLSDRLEVSNDGRKVRWKGRSQKSTSDSLRDSTYARNSSDEDEAGRSPRKRVKLADRNDASIARSRGAASQWGSRPDSSKLLYTPLFYNQQDSDESEPSSSEGEGENMSMGFQQHMAGDSSGMTGSGVRTTTTSSKKKEKREDGPIIFYNNARFLTDLSGDSGPPDTTSVPMYKLADVQPIGKPQGAPGSKMLESRGPLSQVNVTPESMNLDEKSPSSEVELDFTLLPTPTMAAPFAAISPTLEASGIGGVYPADHFAVTVQTRQTRITPRQSPRPVSSRLAKILQARKRDRAAHRSIATQILGIKRVDRLPSALPPALCYLQSNSSEEDDTASNYSSSSIAHPGAPHVSTAPHSLGLLDHRSDSEASLSSSDESDNESDGSLDLLAAARAMDPEGVMAREREYDSHMAERLAEEIPAGSSAATAGGRGGSGFNSPGSEAGGVGYRKRAGVIGGGF</sequence>
<reference evidence="4" key="1">
    <citation type="submission" date="2017-03" db="EMBL/GenBank/DDBJ databases">
        <title>Genomes of endolithic fungi from Antarctica.</title>
        <authorList>
            <person name="Coleine C."/>
            <person name="Masonjones S."/>
            <person name="Stajich J.E."/>
        </authorList>
    </citation>
    <scope>NUCLEOTIDE SEQUENCE [LARGE SCALE GENOMIC DNA]</scope>
    <source>
        <strain evidence="4">CCFEE 5527</strain>
    </source>
</reference>
<dbReference type="Pfam" id="PF09421">
    <property type="entry name" value="FRQ"/>
    <property type="match status" value="1"/>
</dbReference>
<feature type="compositionally biased region" description="Basic and acidic residues" evidence="2">
    <location>
        <begin position="434"/>
        <end position="447"/>
    </location>
</feature>
<feature type="compositionally biased region" description="Low complexity" evidence="2">
    <location>
        <begin position="628"/>
        <end position="642"/>
    </location>
</feature>
<keyword evidence="4" id="KW-1185">Reference proteome</keyword>
<dbReference type="STRING" id="1507870.A0A1V8SLV7"/>
<dbReference type="InParanoid" id="A0A1V8SLV7"/>
<feature type="region of interest" description="Disordered" evidence="2">
    <location>
        <begin position="524"/>
        <end position="584"/>
    </location>
</feature>
<dbReference type="GO" id="GO:0006355">
    <property type="term" value="P:regulation of DNA-templated transcription"/>
    <property type="evidence" value="ECO:0007669"/>
    <property type="project" value="InterPro"/>
</dbReference>
<dbReference type="AlphaFoldDB" id="A0A1V8SLV7"/>
<feature type="region of interest" description="Disordered" evidence="2">
    <location>
        <begin position="598"/>
        <end position="651"/>
    </location>
</feature>
<feature type="compositionally biased region" description="Basic and acidic residues" evidence="2">
    <location>
        <begin position="366"/>
        <end position="392"/>
    </location>
</feature>
<gene>
    <name evidence="3" type="ORF">B0A48_14631</name>
</gene>
<feature type="region of interest" description="Disordered" evidence="2">
    <location>
        <begin position="924"/>
        <end position="954"/>
    </location>
</feature>
<feature type="region of interest" description="Disordered" evidence="2">
    <location>
        <begin position="257"/>
        <end position="301"/>
    </location>
</feature>
<feature type="compositionally biased region" description="Basic and acidic residues" evidence="2">
    <location>
        <begin position="406"/>
        <end position="422"/>
    </location>
</feature>
<evidence type="ECO:0000313" key="3">
    <source>
        <dbReference type="EMBL" id="OQN99861.1"/>
    </source>
</evidence>
<feature type="compositionally biased region" description="Polar residues" evidence="2">
    <location>
        <begin position="354"/>
        <end position="364"/>
    </location>
</feature>
<keyword evidence="1" id="KW-0175">Coiled coil</keyword>
<feature type="compositionally biased region" description="Polar residues" evidence="2">
    <location>
        <begin position="257"/>
        <end position="286"/>
    </location>
</feature>
<dbReference type="GO" id="GO:0005737">
    <property type="term" value="C:cytoplasm"/>
    <property type="evidence" value="ECO:0007669"/>
    <property type="project" value="InterPro"/>
</dbReference>
<feature type="compositionally biased region" description="Polar residues" evidence="2">
    <location>
        <begin position="53"/>
        <end position="71"/>
    </location>
</feature>
<accession>A0A1V8SLV7</accession>
<dbReference type="OrthoDB" id="2536795at2759"/>
<dbReference type="Proteomes" id="UP000192596">
    <property type="component" value="Unassembled WGS sequence"/>
</dbReference>
<feature type="region of interest" description="Disordered" evidence="2">
    <location>
        <begin position="834"/>
        <end position="888"/>
    </location>
</feature>
<protein>
    <recommendedName>
        <fullName evidence="5">Frequency clock protein</fullName>
    </recommendedName>
</protein>
<dbReference type="EMBL" id="NAJO01000038">
    <property type="protein sequence ID" value="OQN99861.1"/>
    <property type="molecule type" value="Genomic_DNA"/>
</dbReference>
<proteinExistence type="predicted"/>
<evidence type="ECO:0008006" key="5">
    <source>
        <dbReference type="Google" id="ProtNLM"/>
    </source>
</evidence>
<feature type="compositionally biased region" description="Polar residues" evidence="2">
    <location>
        <begin position="424"/>
        <end position="433"/>
    </location>
</feature>
<comment type="caution">
    <text evidence="3">The sequence shown here is derived from an EMBL/GenBank/DDBJ whole genome shotgun (WGS) entry which is preliminary data.</text>
</comment>
<feature type="region of interest" description="Disordered" evidence="2">
    <location>
        <begin position="1"/>
        <end position="71"/>
    </location>
</feature>
<dbReference type="InterPro" id="IPR018554">
    <property type="entry name" value="FRQ"/>
</dbReference>
<feature type="coiled-coil region" evidence="1">
    <location>
        <begin position="167"/>
        <end position="201"/>
    </location>
</feature>
<feature type="compositionally biased region" description="Polar residues" evidence="2">
    <location>
        <begin position="122"/>
        <end position="133"/>
    </location>
</feature>
<feature type="region of interest" description="Disordered" evidence="2">
    <location>
        <begin position="105"/>
        <end position="137"/>
    </location>
</feature>
<evidence type="ECO:0000313" key="4">
    <source>
        <dbReference type="Proteomes" id="UP000192596"/>
    </source>
</evidence>
<evidence type="ECO:0000256" key="1">
    <source>
        <dbReference type="SAM" id="Coils"/>
    </source>
</evidence>